<keyword evidence="2" id="KW-0805">Transcription regulation</keyword>
<dbReference type="FunFam" id="1.25.70.10:FF:000001">
    <property type="entry name" value="Mitochondrial transcription termination factor-like"/>
    <property type="match status" value="1"/>
</dbReference>
<evidence type="ECO:0000256" key="1">
    <source>
        <dbReference type="ARBA" id="ARBA00007692"/>
    </source>
</evidence>
<reference evidence="4" key="1">
    <citation type="submission" date="2024-03" db="EMBL/GenBank/DDBJ databases">
        <title>WGS assembly of Saponaria officinalis var. Norfolk2.</title>
        <authorList>
            <person name="Jenkins J."/>
            <person name="Shu S."/>
            <person name="Grimwood J."/>
            <person name="Barry K."/>
            <person name="Goodstein D."/>
            <person name="Schmutz J."/>
            <person name="Leebens-Mack J."/>
            <person name="Osbourn A."/>
        </authorList>
    </citation>
    <scope>NUCLEOTIDE SEQUENCE [LARGE SCALE GENOMIC DNA]</scope>
    <source>
        <strain evidence="4">JIC</strain>
    </source>
</reference>
<dbReference type="PANTHER" id="PTHR13068:SF231">
    <property type="entry name" value="TRANSCRIPTION TERMINATION FACTOR MTERF2, CHLOROPLASTIC-LIKE"/>
    <property type="match status" value="1"/>
</dbReference>
<evidence type="ECO:0000256" key="2">
    <source>
        <dbReference type="ARBA" id="ARBA00022472"/>
    </source>
</evidence>
<sequence length="391" mass="44684">MQSLGHKFFINGFQNLQFRHGFRRLLIQSTTTSSNDSFANYLVSSLGFSHEQALSTSIKLSNQSQRSIELMNISTNADSVVNYFKNHGFDETLIRKIVSTNPRLLSCKVEKTLKPKFDFFENEGFSKNDIIAVFSGNPHLLSMGLEFSIAPAVRMFREIMICDGDVISILKKFKVWSFGGIVRHLLPNVDLLLSYGISIDLIRKHLVQKPVPFLRKPETFKNMVSRVEKRLGISQDSPLFLYGIHLVSSFTEENIESKFRMFKRFGWTQSDVENYIMKNTSCFTISEASIKKKMEFLINELGLDPAYLITHTLLLTCSLEKRVVPRHKILSILKEKGLMKKIPALNTVLRLSEPNFVARFVLPFEEVHEVYVKHTGCSIKTLAKQSADSLL</sequence>
<proteinExistence type="inferred from homology"/>
<protein>
    <submittedName>
        <fullName evidence="4">Uncharacterized protein</fullName>
    </submittedName>
</protein>
<dbReference type="Proteomes" id="UP001443914">
    <property type="component" value="Unassembled WGS sequence"/>
</dbReference>
<keyword evidence="2" id="KW-0806">Transcription termination</keyword>
<dbReference type="Pfam" id="PF02536">
    <property type="entry name" value="mTERF"/>
    <property type="match status" value="1"/>
</dbReference>
<gene>
    <name evidence="4" type="ORF">RND81_01G024300</name>
</gene>
<keyword evidence="2" id="KW-0804">Transcription</keyword>
<keyword evidence="5" id="KW-1185">Reference proteome</keyword>
<evidence type="ECO:0000256" key="3">
    <source>
        <dbReference type="ARBA" id="ARBA00022946"/>
    </source>
</evidence>
<evidence type="ECO:0000313" key="5">
    <source>
        <dbReference type="Proteomes" id="UP001443914"/>
    </source>
</evidence>
<dbReference type="AlphaFoldDB" id="A0AAW1N5B3"/>
<comment type="similarity">
    <text evidence="1">Belongs to the mTERF family.</text>
</comment>
<dbReference type="PANTHER" id="PTHR13068">
    <property type="entry name" value="CGI-12 PROTEIN-RELATED"/>
    <property type="match status" value="1"/>
</dbReference>
<dbReference type="InterPro" id="IPR003690">
    <property type="entry name" value="MTERF"/>
</dbReference>
<dbReference type="Gene3D" id="1.25.70.10">
    <property type="entry name" value="Transcription termination factor 3, mitochondrial"/>
    <property type="match status" value="2"/>
</dbReference>
<dbReference type="EMBL" id="JBDFQZ010000001">
    <property type="protein sequence ID" value="KAK9755430.1"/>
    <property type="molecule type" value="Genomic_DNA"/>
</dbReference>
<dbReference type="InterPro" id="IPR038538">
    <property type="entry name" value="MTERF_sf"/>
</dbReference>
<name>A0AAW1N5B3_SAPOF</name>
<dbReference type="GO" id="GO:0006353">
    <property type="term" value="P:DNA-templated transcription termination"/>
    <property type="evidence" value="ECO:0007669"/>
    <property type="project" value="UniProtKB-KW"/>
</dbReference>
<keyword evidence="3" id="KW-0809">Transit peptide</keyword>
<evidence type="ECO:0000313" key="4">
    <source>
        <dbReference type="EMBL" id="KAK9755430.1"/>
    </source>
</evidence>
<dbReference type="SMART" id="SM00733">
    <property type="entry name" value="Mterf"/>
    <property type="match status" value="6"/>
</dbReference>
<comment type="caution">
    <text evidence="4">The sequence shown here is derived from an EMBL/GenBank/DDBJ whole genome shotgun (WGS) entry which is preliminary data.</text>
</comment>
<dbReference type="GO" id="GO:0003676">
    <property type="term" value="F:nucleic acid binding"/>
    <property type="evidence" value="ECO:0007669"/>
    <property type="project" value="InterPro"/>
</dbReference>
<organism evidence="4 5">
    <name type="scientific">Saponaria officinalis</name>
    <name type="common">Common soapwort</name>
    <name type="synonym">Lychnis saponaria</name>
    <dbReference type="NCBI Taxonomy" id="3572"/>
    <lineage>
        <taxon>Eukaryota</taxon>
        <taxon>Viridiplantae</taxon>
        <taxon>Streptophyta</taxon>
        <taxon>Embryophyta</taxon>
        <taxon>Tracheophyta</taxon>
        <taxon>Spermatophyta</taxon>
        <taxon>Magnoliopsida</taxon>
        <taxon>eudicotyledons</taxon>
        <taxon>Gunneridae</taxon>
        <taxon>Pentapetalae</taxon>
        <taxon>Caryophyllales</taxon>
        <taxon>Caryophyllaceae</taxon>
        <taxon>Caryophylleae</taxon>
        <taxon>Saponaria</taxon>
    </lineage>
</organism>
<accession>A0AAW1N5B3</accession>